<proteinExistence type="predicted"/>
<dbReference type="Proteomes" id="UP001140453">
    <property type="component" value="Unassembled WGS sequence"/>
</dbReference>
<dbReference type="EMBL" id="JAPEVB010000006">
    <property type="protein sequence ID" value="KAJ4386162.1"/>
    <property type="molecule type" value="Genomic_DNA"/>
</dbReference>
<name>A0A9W8YJ87_9PEZI</name>
<gene>
    <name evidence="2" type="ORF">N0V93_009055</name>
</gene>
<evidence type="ECO:0000256" key="1">
    <source>
        <dbReference type="SAM" id="SignalP"/>
    </source>
</evidence>
<organism evidence="2 3">
    <name type="scientific">Gnomoniopsis smithogilvyi</name>
    <dbReference type="NCBI Taxonomy" id="1191159"/>
    <lineage>
        <taxon>Eukaryota</taxon>
        <taxon>Fungi</taxon>
        <taxon>Dikarya</taxon>
        <taxon>Ascomycota</taxon>
        <taxon>Pezizomycotina</taxon>
        <taxon>Sordariomycetes</taxon>
        <taxon>Sordariomycetidae</taxon>
        <taxon>Diaporthales</taxon>
        <taxon>Gnomoniaceae</taxon>
        <taxon>Gnomoniopsis</taxon>
    </lineage>
</organism>
<comment type="caution">
    <text evidence="2">The sequence shown here is derived from an EMBL/GenBank/DDBJ whole genome shotgun (WGS) entry which is preliminary data.</text>
</comment>
<keyword evidence="3" id="KW-1185">Reference proteome</keyword>
<protein>
    <submittedName>
        <fullName evidence="2">Uncharacterized protein</fullName>
    </submittedName>
</protein>
<sequence>MQFSILTLLAAASLSTALVAPIIPSVLPGDLAGNITVPQVLDGGLHVIDKRCSRWNIVFNPCSCPSQKAPGGNCYGSKRRSADNEPAVVEKRSVDAPAVVEKRCSKWNIVFNPCICPSQANNYRCSGKRSIDLPVVDDLPVVKDLPVVDELAQICKTLLTR</sequence>
<feature type="chain" id="PRO_5040812934" evidence="1">
    <location>
        <begin position="18"/>
        <end position="161"/>
    </location>
</feature>
<dbReference type="AlphaFoldDB" id="A0A9W8YJ87"/>
<evidence type="ECO:0000313" key="3">
    <source>
        <dbReference type="Proteomes" id="UP001140453"/>
    </source>
</evidence>
<feature type="signal peptide" evidence="1">
    <location>
        <begin position="1"/>
        <end position="17"/>
    </location>
</feature>
<accession>A0A9W8YJ87</accession>
<evidence type="ECO:0000313" key="2">
    <source>
        <dbReference type="EMBL" id="KAJ4386162.1"/>
    </source>
</evidence>
<reference evidence="2" key="1">
    <citation type="submission" date="2022-10" db="EMBL/GenBank/DDBJ databases">
        <title>Tapping the CABI collections for fungal endophytes: first genome assemblies for Collariella, Neodidymelliopsis, Ascochyta clinopodiicola, Didymella pomorum, Didymosphaeria variabile, Neocosmospora piperis and Neocucurbitaria cava.</title>
        <authorList>
            <person name="Hill R."/>
        </authorList>
    </citation>
    <scope>NUCLEOTIDE SEQUENCE</scope>
    <source>
        <strain evidence="2">IMI 355082</strain>
    </source>
</reference>
<keyword evidence="1" id="KW-0732">Signal</keyword>